<dbReference type="SUPFAM" id="SSF46785">
    <property type="entry name" value="Winged helix' DNA-binding domain"/>
    <property type="match status" value="1"/>
</dbReference>
<gene>
    <name evidence="2" type="ORF">ACFOKC_00210</name>
</gene>
<evidence type="ECO:0000313" key="3">
    <source>
        <dbReference type="Proteomes" id="UP001595660"/>
    </source>
</evidence>
<dbReference type="AlphaFoldDB" id="A0ABD5N859"/>
<dbReference type="PANTHER" id="PTHR34293">
    <property type="entry name" value="HTH-TYPE TRANSCRIPTIONAL REGULATOR TRMBL2"/>
    <property type="match status" value="1"/>
</dbReference>
<dbReference type="EMBL" id="JBHRWN010000002">
    <property type="protein sequence ID" value="MFC3476136.1"/>
    <property type="molecule type" value="Genomic_DNA"/>
</dbReference>
<dbReference type="RefSeq" id="WP_232569313.1">
    <property type="nucleotide sequence ID" value="NZ_CP089466.1"/>
</dbReference>
<organism evidence="2 3">
    <name type="scientific">Halobacterium litoreum</name>
    <dbReference type="NCBI Taxonomy" id="2039234"/>
    <lineage>
        <taxon>Archaea</taxon>
        <taxon>Methanobacteriati</taxon>
        <taxon>Methanobacteriota</taxon>
        <taxon>Stenosarchaea group</taxon>
        <taxon>Halobacteria</taxon>
        <taxon>Halobacteriales</taxon>
        <taxon>Halobacteriaceae</taxon>
        <taxon>Halobacterium</taxon>
    </lineage>
</organism>
<dbReference type="PANTHER" id="PTHR34293:SF1">
    <property type="entry name" value="HTH-TYPE TRANSCRIPTIONAL REGULATOR TRMBL2"/>
    <property type="match status" value="1"/>
</dbReference>
<reference evidence="2 3" key="1">
    <citation type="journal article" date="2019" name="Int. J. Syst. Evol. Microbiol.">
        <title>The Global Catalogue of Microorganisms (GCM) 10K type strain sequencing project: providing services to taxonomists for standard genome sequencing and annotation.</title>
        <authorList>
            <consortium name="The Broad Institute Genomics Platform"/>
            <consortium name="The Broad Institute Genome Sequencing Center for Infectious Disease"/>
            <person name="Wu L."/>
            <person name="Ma J."/>
        </authorList>
    </citation>
    <scope>NUCLEOTIDE SEQUENCE [LARGE SCALE GENOMIC DNA]</scope>
    <source>
        <strain evidence="2 3">CGMCC 1.12562</strain>
    </source>
</reference>
<proteinExistence type="predicted"/>
<dbReference type="Pfam" id="PF01978">
    <property type="entry name" value="TrmB"/>
    <property type="match status" value="1"/>
</dbReference>
<accession>A0ABD5N859</accession>
<evidence type="ECO:0000259" key="1">
    <source>
        <dbReference type="Pfam" id="PF01978"/>
    </source>
</evidence>
<evidence type="ECO:0000313" key="2">
    <source>
        <dbReference type="EMBL" id="MFC3476136.1"/>
    </source>
</evidence>
<sequence>MSTHEAVDALRELGLSNYEARVFVALQRLGGGTAQDVARTSEVPRSQVYGAADDLAVRGLVEVVESSPKEYRPVSLDRARAQLRERIESQHDRAFENLEAVHGERDAHADESDVATLHGSDTIRDRTADLAADADDEVILVGARAGDLRPDLVAALEERADDGVEVTVVTADPETAKRLADGVRVVVSPASGDDGYVGRTLVVDDATVLLSVPARDDAEPYDEVAMWTANTSIGRILVRYVHAGMQAGLDAED</sequence>
<dbReference type="InterPro" id="IPR002831">
    <property type="entry name" value="Tscrpt_reg_TrmB_N"/>
</dbReference>
<dbReference type="InterPro" id="IPR036388">
    <property type="entry name" value="WH-like_DNA-bd_sf"/>
</dbReference>
<dbReference type="Proteomes" id="UP001595660">
    <property type="component" value="Unassembled WGS sequence"/>
</dbReference>
<feature type="domain" description="Transcription regulator TrmB N-terminal" evidence="1">
    <location>
        <begin position="10"/>
        <end position="76"/>
    </location>
</feature>
<protein>
    <submittedName>
        <fullName evidence="2">TrmB family transcriptional regulator</fullName>
    </submittedName>
</protein>
<keyword evidence="3" id="KW-1185">Reference proteome</keyword>
<dbReference type="InterPro" id="IPR051797">
    <property type="entry name" value="TrmB-like"/>
</dbReference>
<comment type="caution">
    <text evidence="2">The sequence shown here is derived from an EMBL/GenBank/DDBJ whole genome shotgun (WGS) entry which is preliminary data.</text>
</comment>
<name>A0ABD5N859_9EURY</name>
<dbReference type="GeneID" id="69117954"/>
<dbReference type="InterPro" id="IPR036390">
    <property type="entry name" value="WH_DNA-bd_sf"/>
</dbReference>
<dbReference type="Gene3D" id="1.10.10.10">
    <property type="entry name" value="Winged helix-like DNA-binding domain superfamily/Winged helix DNA-binding domain"/>
    <property type="match status" value="1"/>
</dbReference>